<accession>A0A077LX38</accession>
<dbReference type="Proteomes" id="UP000035721">
    <property type="component" value="Unassembled WGS sequence"/>
</dbReference>
<dbReference type="STRING" id="1194083.BN12_130039"/>
<dbReference type="PANTHER" id="PTHR13812:SF19">
    <property type="entry name" value="KETIMINE REDUCTASE MU-CRYSTALLIN"/>
    <property type="match status" value="1"/>
</dbReference>
<evidence type="ECO:0000313" key="2">
    <source>
        <dbReference type="Proteomes" id="UP000035721"/>
    </source>
</evidence>
<organism evidence="1 2">
    <name type="scientific">Nostocoides japonicum T1-X7</name>
    <dbReference type="NCBI Taxonomy" id="1194083"/>
    <lineage>
        <taxon>Bacteria</taxon>
        <taxon>Bacillati</taxon>
        <taxon>Actinomycetota</taxon>
        <taxon>Actinomycetes</taxon>
        <taxon>Micrococcales</taxon>
        <taxon>Intrasporangiaceae</taxon>
        <taxon>Nostocoides</taxon>
    </lineage>
</organism>
<comment type="caution">
    <text evidence="1">The sequence shown here is derived from an EMBL/GenBank/DDBJ whole genome shotgun (WGS) entry which is preliminary data.</text>
</comment>
<proteinExistence type="predicted"/>
<dbReference type="InterPro" id="IPR023401">
    <property type="entry name" value="ODC_N"/>
</dbReference>
<dbReference type="InterPro" id="IPR003462">
    <property type="entry name" value="ODC_Mu_crystall"/>
</dbReference>
<gene>
    <name evidence="1" type="ORF">BN12_130039</name>
</gene>
<name>A0A077LX38_9MICO</name>
<dbReference type="RefSeq" id="WP_048549960.1">
    <property type="nucleotide sequence ID" value="NZ_HF570958.1"/>
</dbReference>
<dbReference type="SUPFAM" id="SSF51735">
    <property type="entry name" value="NAD(P)-binding Rossmann-fold domains"/>
    <property type="match status" value="1"/>
</dbReference>
<dbReference type="PIRSF" id="PIRSF001439">
    <property type="entry name" value="CryM"/>
    <property type="match status" value="1"/>
</dbReference>
<evidence type="ECO:0000313" key="1">
    <source>
        <dbReference type="EMBL" id="CCH76500.1"/>
    </source>
</evidence>
<dbReference type="Pfam" id="PF02423">
    <property type="entry name" value="OCD_Mu_crystall"/>
    <property type="match status" value="1"/>
</dbReference>
<dbReference type="Gene3D" id="3.30.1780.10">
    <property type="entry name" value="ornithine cyclodeaminase, domain 1"/>
    <property type="match status" value="1"/>
</dbReference>
<protein>
    <submittedName>
        <fullName evidence="1">Ornithine cyclodeaminase/mu-crystallin</fullName>
    </submittedName>
</protein>
<sequence length="317" mass="32469">MTVVLEAAEVLALGAPGAVSALREALRGGLDPDAGVPRTIVDLAHGQSLLMPAEHGDWFGVKVVNVAPENPSLGEERINGLFLLHDALTLRPVAVMDGVALTNLRTPAVSVAGVLDVLRRRFGDSEGVRLVIFGSGPQSRGHADTIRAHLPIAGTTVVARSVESASRAGIEGAVALAAAEVDAVGRAVASADVVVAATTSRTPVFDGSLVRDDAVVLAVGSHEPDVRELDSALMGRATVVVESVATALRESGNVVLAIDDGVLTADRLVTMSGILDTDPATLDGRPVVLASSGMAWEDLVVGVAAYRAAVGRAEDRA</sequence>
<reference evidence="1 2" key="1">
    <citation type="journal article" date="2013" name="ISME J.">
        <title>A metabolic model for members of the genus Tetrasphaera involved in enhanced biological phosphorus removal.</title>
        <authorList>
            <person name="Kristiansen R."/>
            <person name="Nguyen H.T.T."/>
            <person name="Saunders A.M."/>
            <person name="Nielsen J.L."/>
            <person name="Wimmer R."/>
            <person name="Le V.Q."/>
            <person name="McIlroy S.J."/>
            <person name="Petrovski S."/>
            <person name="Seviour R.J."/>
            <person name="Calteau A."/>
            <person name="Nielsen K.L."/>
            <person name="Nielsen P.H."/>
        </authorList>
    </citation>
    <scope>NUCLEOTIDE SEQUENCE [LARGE SCALE GENOMIC DNA]</scope>
    <source>
        <strain evidence="1 2">T1-X7</strain>
    </source>
</reference>
<dbReference type="GO" id="GO:0005737">
    <property type="term" value="C:cytoplasm"/>
    <property type="evidence" value="ECO:0007669"/>
    <property type="project" value="TreeGrafter"/>
</dbReference>
<keyword evidence="2" id="KW-1185">Reference proteome</keyword>
<dbReference type="AlphaFoldDB" id="A0A077LX38"/>
<dbReference type="InterPro" id="IPR036291">
    <property type="entry name" value="NAD(P)-bd_dom_sf"/>
</dbReference>
<dbReference type="EMBL" id="CAJB01000035">
    <property type="protein sequence ID" value="CCH76500.1"/>
    <property type="molecule type" value="Genomic_DNA"/>
</dbReference>
<dbReference type="PANTHER" id="PTHR13812">
    <property type="entry name" value="KETIMINE REDUCTASE MU-CRYSTALLIN"/>
    <property type="match status" value="1"/>
</dbReference>
<dbReference type="Gene3D" id="3.40.50.720">
    <property type="entry name" value="NAD(P)-binding Rossmann-like Domain"/>
    <property type="match status" value="1"/>
</dbReference>
<dbReference type="OrthoDB" id="4311033at2"/>